<feature type="compositionally biased region" description="Acidic residues" evidence="1">
    <location>
        <begin position="406"/>
        <end position="425"/>
    </location>
</feature>
<dbReference type="RefSeq" id="WP_064382185.1">
    <property type="nucleotide sequence ID" value="NZ_CP014205.2"/>
</dbReference>
<accession>A0ABN4MUQ3</accession>
<organism evidence="2 3">
    <name type="scientific">Pseudomonas glycinae</name>
    <dbReference type="NCBI Taxonomy" id="1785145"/>
    <lineage>
        <taxon>Bacteria</taxon>
        <taxon>Pseudomonadati</taxon>
        <taxon>Pseudomonadota</taxon>
        <taxon>Gammaproteobacteria</taxon>
        <taxon>Pseudomonadales</taxon>
        <taxon>Pseudomonadaceae</taxon>
        <taxon>Pseudomonas</taxon>
    </lineage>
</organism>
<gene>
    <name evidence="2" type="ORF">AWU82_17025</name>
</gene>
<name>A0ABN4MUQ3_9PSED</name>
<dbReference type="Proteomes" id="UP000075187">
    <property type="component" value="Chromosome"/>
</dbReference>
<reference evidence="2" key="1">
    <citation type="submission" date="2017-12" db="EMBL/GenBank/DDBJ databases">
        <title>Pseudomonas sp. MS586 complete sequence.</title>
        <authorList>
            <person name="Lu S."/>
            <person name="Deng P."/>
        </authorList>
    </citation>
    <scope>NUCLEOTIDE SEQUENCE</scope>
    <source>
        <strain evidence="2">MS586</strain>
    </source>
</reference>
<evidence type="ECO:0000256" key="1">
    <source>
        <dbReference type="SAM" id="MobiDB-lite"/>
    </source>
</evidence>
<protein>
    <submittedName>
        <fullName evidence="2">Uncharacterized protein</fullName>
    </submittedName>
</protein>
<sequence>MRPKSPPLPAVSRINTSADPSLQPPRLRPTGQAPQSPDSLSGPFISGNRTLEHQLPPAATPVPPGVKVSDLPEVPRASATLLSDYLLSPGLLRNMQPANEEGLRYVVGRKFVDVKNHGTVYVEFDPNLGTYRAMDLYRKLAPGPALYRNIDESTWSPARQIDTVHPLKRPHPDIHDAEAAVPARQPRITLMPARLKATTSELLDTHFARLYPQMTQAERLMELRSYNLSPLQHVRLRDDLAAHPSALPQWLAEHKRRSLNADDPARYEALHQEIEPLLRPLRNGRLLLSHLGDYGDFSESVSGEFLDGFLARLGYLRNGSDVLYRTDIPALFRADERTPFEFYNDDRMLPRLKHPRGATTEKPISATVSLKRVERYAGRGTGSPDPEYLLYNNQKNKYPGRKPGDSDNESGESDNDWSEASDVELDSERNYETVRHNQTIIFAYIIDTRKMEVVPREENHLLNNAARNKGAWFPEDELEALISTSKRGIESERLWLLDSTLTRAAKVDDIAYEAGYRQRNDIEARTHQGADNRYEYDALIDKVANAGKPVLTLGKDKEWFANDIIWPE</sequence>
<evidence type="ECO:0000313" key="2">
    <source>
        <dbReference type="EMBL" id="AMQ84941.1"/>
    </source>
</evidence>
<proteinExistence type="predicted"/>
<feature type="region of interest" description="Disordered" evidence="1">
    <location>
        <begin position="1"/>
        <end position="45"/>
    </location>
</feature>
<evidence type="ECO:0000313" key="3">
    <source>
        <dbReference type="Proteomes" id="UP000075187"/>
    </source>
</evidence>
<dbReference type="EMBL" id="CP014205">
    <property type="protein sequence ID" value="AMQ84941.1"/>
    <property type="molecule type" value="Genomic_DNA"/>
</dbReference>
<keyword evidence="3" id="KW-1185">Reference proteome</keyword>
<feature type="region of interest" description="Disordered" evidence="1">
    <location>
        <begin position="377"/>
        <end position="430"/>
    </location>
</feature>